<keyword evidence="3" id="KW-0804">Transcription</keyword>
<evidence type="ECO:0000256" key="2">
    <source>
        <dbReference type="ARBA" id="ARBA00023125"/>
    </source>
</evidence>
<dbReference type="CDD" id="cd00090">
    <property type="entry name" value="HTH_ARSR"/>
    <property type="match status" value="1"/>
</dbReference>
<dbReference type="PANTHER" id="PTHR43132">
    <property type="entry name" value="ARSENICAL RESISTANCE OPERON REPRESSOR ARSR-RELATED"/>
    <property type="match status" value="1"/>
</dbReference>
<accession>A0A4U0PM78</accession>
<keyword evidence="6" id="KW-1185">Reference proteome</keyword>
<dbReference type="GO" id="GO:0003700">
    <property type="term" value="F:DNA-binding transcription factor activity"/>
    <property type="evidence" value="ECO:0007669"/>
    <property type="project" value="InterPro"/>
</dbReference>
<evidence type="ECO:0000259" key="4">
    <source>
        <dbReference type="PROSITE" id="PS50987"/>
    </source>
</evidence>
<dbReference type="NCBIfam" id="NF033788">
    <property type="entry name" value="HTH_metalloreg"/>
    <property type="match status" value="1"/>
</dbReference>
<dbReference type="OrthoDB" id="5297460at2"/>
<evidence type="ECO:0000313" key="5">
    <source>
        <dbReference type="EMBL" id="TJZ68392.1"/>
    </source>
</evidence>
<dbReference type="Gene3D" id="1.10.10.10">
    <property type="entry name" value="Winged helix-like DNA-binding domain superfamily/Winged helix DNA-binding domain"/>
    <property type="match status" value="1"/>
</dbReference>
<gene>
    <name evidence="5" type="ORF">FAZ21_15710</name>
</gene>
<dbReference type="EMBL" id="SUMF01000024">
    <property type="protein sequence ID" value="TJZ68392.1"/>
    <property type="molecule type" value="Genomic_DNA"/>
</dbReference>
<evidence type="ECO:0000313" key="6">
    <source>
        <dbReference type="Proteomes" id="UP000310016"/>
    </source>
</evidence>
<protein>
    <submittedName>
        <fullName evidence="5">Helix-turn-helix transcriptional regulator</fullName>
    </submittedName>
</protein>
<dbReference type="PANTHER" id="PTHR43132:SF2">
    <property type="entry name" value="ARSENICAL RESISTANCE OPERON REPRESSOR ARSR-RELATED"/>
    <property type="match status" value="1"/>
</dbReference>
<reference evidence="5 6" key="1">
    <citation type="submission" date="2019-04" db="EMBL/GenBank/DDBJ databases">
        <title>Chitiniphilus eburnea sp. nov., a novel chitinolytic bacterium isolated from aquaculture sludge.</title>
        <authorList>
            <person name="Sheng M."/>
        </authorList>
    </citation>
    <scope>NUCLEOTIDE SEQUENCE [LARGE SCALE GENOMIC DNA]</scope>
    <source>
        <strain evidence="5 6">HX-2-15</strain>
    </source>
</reference>
<dbReference type="GO" id="GO:0003677">
    <property type="term" value="F:DNA binding"/>
    <property type="evidence" value="ECO:0007669"/>
    <property type="project" value="UniProtKB-KW"/>
</dbReference>
<dbReference type="InterPro" id="IPR051011">
    <property type="entry name" value="Metal_resp_trans_reg"/>
</dbReference>
<name>A0A4U0PM78_9NEIS</name>
<comment type="caution">
    <text evidence="5">The sequence shown here is derived from an EMBL/GenBank/DDBJ whole genome shotgun (WGS) entry which is preliminary data.</text>
</comment>
<dbReference type="PRINTS" id="PR00778">
    <property type="entry name" value="HTHARSR"/>
</dbReference>
<feature type="domain" description="HTH arsR-type" evidence="4">
    <location>
        <begin position="1"/>
        <end position="95"/>
    </location>
</feature>
<dbReference type="SUPFAM" id="SSF46785">
    <property type="entry name" value="Winged helix' DNA-binding domain"/>
    <property type="match status" value="1"/>
</dbReference>
<dbReference type="AlphaFoldDB" id="A0A4U0PM78"/>
<dbReference type="InterPro" id="IPR036390">
    <property type="entry name" value="WH_DNA-bd_sf"/>
</dbReference>
<keyword evidence="1" id="KW-0805">Transcription regulation</keyword>
<evidence type="ECO:0000256" key="1">
    <source>
        <dbReference type="ARBA" id="ARBA00023015"/>
    </source>
</evidence>
<keyword evidence="2" id="KW-0238">DNA-binding</keyword>
<proteinExistence type="predicted"/>
<dbReference type="InterPro" id="IPR036388">
    <property type="entry name" value="WH-like_DNA-bd_sf"/>
</dbReference>
<dbReference type="InterPro" id="IPR011991">
    <property type="entry name" value="ArsR-like_HTH"/>
</dbReference>
<dbReference type="Proteomes" id="UP000310016">
    <property type="component" value="Unassembled WGS sequence"/>
</dbReference>
<sequence>MENKAAVTRLAALAQDTRLAIFRLLVTAGPEGMAVGRIGDALGVPPATLSFHLKELAHAQLITARQESRFVFYSANYAAMNELLGFLTENCCSGMPCGVDTALTNCDGQCN</sequence>
<dbReference type="RefSeq" id="WP_136774413.1">
    <property type="nucleotide sequence ID" value="NZ_CP156074.1"/>
</dbReference>
<dbReference type="InterPro" id="IPR001845">
    <property type="entry name" value="HTH_ArsR_DNA-bd_dom"/>
</dbReference>
<dbReference type="SMART" id="SM00418">
    <property type="entry name" value="HTH_ARSR"/>
    <property type="match status" value="1"/>
</dbReference>
<organism evidence="5 6">
    <name type="scientific">Chitiniphilus eburneus</name>
    <dbReference type="NCBI Taxonomy" id="2571148"/>
    <lineage>
        <taxon>Bacteria</taxon>
        <taxon>Pseudomonadati</taxon>
        <taxon>Pseudomonadota</taxon>
        <taxon>Betaproteobacteria</taxon>
        <taxon>Neisseriales</taxon>
        <taxon>Chitinibacteraceae</taxon>
        <taxon>Chitiniphilus</taxon>
    </lineage>
</organism>
<dbReference type="Pfam" id="PF12840">
    <property type="entry name" value="HTH_20"/>
    <property type="match status" value="1"/>
</dbReference>
<evidence type="ECO:0000256" key="3">
    <source>
        <dbReference type="ARBA" id="ARBA00023163"/>
    </source>
</evidence>
<dbReference type="PROSITE" id="PS50987">
    <property type="entry name" value="HTH_ARSR_2"/>
    <property type="match status" value="1"/>
</dbReference>